<evidence type="ECO:0000313" key="6">
    <source>
        <dbReference type="Proteomes" id="UP000258016"/>
    </source>
</evidence>
<feature type="signal peptide" evidence="2">
    <location>
        <begin position="1"/>
        <end position="21"/>
    </location>
</feature>
<dbReference type="PANTHER" id="PTHR33619">
    <property type="entry name" value="POLYSACCHARIDE EXPORT PROTEIN GFCE-RELATED"/>
    <property type="match status" value="1"/>
</dbReference>
<evidence type="ECO:0000259" key="4">
    <source>
        <dbReference type="Pfam" id="PF10531"/>
    </source>
</evidence>
<protein>
    <recommendedName>
        <fullName evidence="7">Polysaccharide export protein</fullName>
    </recommendedName>
</protein>
<dbReference type="Gene3D" id="3.10.560.10">
    <property type="entry name" value="Outer membrane lipoprotein wza domain like"/>
    <property type="match status" value="1"/>
</dbReference>
<dbReference type="PANTHER" id="PTHR33619:SF3">
    <property type="entry name" value="POLYSACCHARIDE EXPORT PROTEIN GFCE-RELATED"/>
    <property type="match status" value="1"/>
</dbReference>
<proteinExistence type="predicted"/>
<dbReference type="EMBL" id="CP020083">
    <property type="protein sequence ID" value="ASR53362.1"/>
    <property type="molecule type" value="Genomic_DNA"/>
</dbReference>
<sequence length="237" mass="25585">MARILIILGLAVLGLSGCATPRVGEGNSSLNVVSTEGLPQPGREDTFNVNRPSVIGAYDKLDIEVYGVEDLKREVQADGSGRLSFPLAGVIEAAGLTTTEVAQEIANRLRGRYIRDPQVTVNMREAVSQVVTLEGEVKRPGLYPIGGKMTLVRAIATAGGLSENANLSDVVVFREVNGKRYAGLYNIQAIRRGMYDDPEIYSNDVITVGDSKARQLFRDFLGLVPLLTTPLILIAQQ</sequence>
<feature type="domain" description="Soluble ligand binding" evidence="4">
    <location>
        <begin position="130"/>
        <end position="179"/>
    </location>
</feature>
<accession>A0ABN5B8T8</accession>
<evidence type="ECO:0008006" key="7">
    <source>
        <dbReference type="Google" id="ProtNLM"/>
    </source>
</evidence>
<dbReference type="InterPro" id="IPR003715">
    <property type="entry name" value="Poly_export_N"/>
</dbReference>
<dbReference type="InterPro" id="IPR049712">
    <property type="entry name" value="Poly_export"/>
</dbReference>
<feature type="chain" id="PRO_5045395110" description="Polysaccharide export protein" evidence="2">
    <location>
        <begin position="22"/>
        <end position="237"/>
    </location>
</feature>
<name>A0ABN5B8T8_9SPHN</name>
<dbReference type="GeneID" id="303485105"/>
<organism evidence="5 6">
    <name type="scientific">Blastomonas fulva</name>
    <dbReference type="NCBI Taxonomy" id="1550728"/>
    <lineage>
        <taxon>Bacteria</taxon>
        <taxon>Pseudomonadati</taxon>
        <taxon>Pseudomonadota</taxon>
        <taxon>Alphaproteobacteria</taxon>
        <taxon>Sphingomonadales</taxon>
        <taxon>Sphingomonadaceae</taxon>
        <taxon>Blastomonas</taxon>
    </lineage>
</organism>
<evidence type="ECO:0000256" key="2">
    <source>
        <dbReference type="SAM" id="SignalP"/>
    </source>
</evidence>
<dbReference type="Pfam" id="PF10531">
    <property type="entry name" value="SLBB"/>
    <property type="match status" value="1"/>
</dbReference>
<keyword evidence="1 2" id="KW-0732">Signal</keyword>
<reference evidence="5 6" key="1">
    <citation type="submission" date="2017-03" db="EMBL/GenBank/DDBJ databases">
        <title>Complete genome sequence of Blastomonas fulva degrading microcsystin LR.</title>
        <authorList>
            <person name="Lee H.-g."/>
            <person name="Jin L."/>
            <person name="oh H.-M."/>
        </authorList>
    </citation>
    <scope>NUCLEOTIDE SEQUENCE [LARGE SCALE GENOMIC DNA]</scope>
    <source>
        <strain evidence="5 6">T2</strain>
    </source>
</reference>
<dbReference type="PROSITE" id="PS51257">
    <property type="entry name" value="PROKAR_LIPOPROTEIN"/>
    <property type="match status" value="1"/>
</dbReference>
<dbReference type="Pfam" id="PF02563">
    <property type="entry name" value="Poly_export"/>
    <property type="match status" value="1"/>
</dbReference>
<dbReference type="InterPro" id="IPR019554">
    <property type="entry name" value="Soluble_ligand-bd"/>
</dbReference>
<dbReference type="Proteomes" id="UP000258016">
    <property type="component" value="Chromosome"/>
</dbReference>
<evidence type="ECO:0000256" key="1">
    <source>
        <dbReference type="ARBA" id="ARBA00022729"/>
    </source>
</evidence>
<keyword evidence="6" id="KW-1185">Reference proteome</keyword>
<dbReference type="RefSeq" id="WP_117353378.1">
    <property type="nucleotide sequence ID" value="NZ_CP020083.1"/>
</dbReference>
<evidence type="ECO:0000259" key="3">
    <source>
        <dbReference type="Pfam" id="PF02563"/>
    </source>
</evidence>
<gene>
    <name evidence="5" type="ORF">B5J99_05870</name>
</gene>
<feature type="domain" description="Polysaccharide export protein N-terminal" evidence="3">
    <location>
        <begin position="51"/>
        <end position="123"/>
    </location>
</feature>
<evidence type="ECO:0000313" key="5">
    <source>
        <dbReference type="EMBL" id="ASR53362.1"/>
    </source>
</evidence>